<evidence type="ECO:0000256" key="2">
    <source>
        <dbReference type="ARBA" id="ARBA00012438"/>
    </source>
</evidence>
<keyword evidence="3 6" id="KW-0597">Phosphoprotein</keyword>
<dbReference type="PROSITE" id="PS50110">
    <property type="entry name" value="RESPONSE_REGULATORY"/>
    <property type="match status" value="1"/>
</dbReference>
<dbReference type="InterPro" id="IPR000700">
    <property type="entry name" value="PAS-assoc_C"/>
</dbReference>
<dbReference type="Pfam" id="PF00512">
    <property type="entry name" value="HisKA"/>
    <property type="match status" value="1"/>
</dbReference>
<evidence type="ECO:0000256" key="1">
    <source>
        <dbReference type="ARBA" id="ARBA00000085"/>
    </source>
</evidence>
<dbReference type="SMART" id="SM00091">
    <property type="entry name" value="PAS"/>
    <property type="match status" value="3"/>
</dbReference>
<dbReference type="PANTHER" id="PTHR43047">
    <property type="entry name" value="TWO-COMPONENT HISTIDINE PROTEIN KINASE"/>
    <property type="match status" value="1"/>
</dbReference>
<dbReference type="Gene3D" id="3.30.565.10">
    <property type="entry name" value="Histidine kinase-like ATPase, C-terminal domain"/>
    <property type="match status" value="1"/>
</dbReference>
<gene>
    <name evidence="12" type="ORF">GDH07_09340</name>
</gene>
<evidence type="ECO:0000256" key="7">
    <source>
        <dbReference type="SAM" id="Coils"/>
    </source>
</evidence>
<feature type="coiled-coil region" evidence="7">
    <location>
        <begin position="459"/>
        <end position="514"/>
    </location>
</feature>
<proteinExistence type="predicted"/>
<dbReference type="SUPFAM" id="SSF47384">
    <property type="entry name" value="Homodimeric domain of signal transducing histidine kinase"/>
    <property type="match status" value="1"/>
</dbReference>
<dbReference type="InterPro" id="IPR004358">
    <property type="entry name" value="Sig_transdc_His_kin-like_C"/>
</dbReference>
<dbReference type="SUPFAM" id="SSF55874">
    <property type="entry name" value="ATPase domain of HSP90 chaperone/DNA topoisomerase II/histidine kinase"/>
    <property type="match status" value="1"/>
</dbReference>
<comment type="catalytic activity">
    <reaction evidence="1">
        <text>ATP + protein L-histidine = ADP + protein N-phospho-L-histidine.</text>
        <dbReference type="EC" id="2.7.13.3"/>
    </reaction>
</comment>
<keyword evidence="5" id="KW-0418">Kinase</keyword>
<dbReference type="PROSITE" id="PS50113">
    <property type="entry name" value="PAC"/>
    <property type="match status" value="1"/>
</dbReference>
<dbReference type="SMART" id="SM00388">
    <property type="entry name" value="HisKA"/>
    <property type="match status" value="1"/>
</dbReference>
<dbReference type="InterPro" id="IPR013656">
    <property type="entry name" value="PAS_4"/>
</dbReference>
<evidence type="ECO:0000313" key="13">
    <source>
        <dbReference type="Proteomes" id="UP000486534"/>
    </source>
</evidence>
<dbReference type="InterPro" id="IPR036890">
    <property type="entry name" value="HATPase_C_sf"/>
</dbReference>
<dbReference type="InterPro" id="IPR005467">
    <property type="entry name" value="His_kinase_dom"/>
</dbReference>
<feature type="domain" description="Response regulatory" evidence="9">
    <location>
        <begin position="757"/>
        <end position="874"/>
    </location>
</feature>
<dbReference type="Gene3D" id="1.10.287.130">
    <property type="match status" value="1"/>
</dbReference>
<dbReference type="EMBL" id="WHUV01000001">
    <property type="protein sequence ID" value="MQA53514.1"/>
    <property type="molecule type" value="Genomic_DNA"/>
</dbReference>
<dbReference type="EC" id="2.7.13.3" evidence="2"/>
<dbReference type="InterPro" id="IPR001789">
    <property type="entry name" value="Sig_transdc_resp-reg_receiver"/>
</dbReference>
<accession>A0A7X1PJV5</accession>
<dbReference type="NCBIfam" id="NF041832">
    <property type="entry name" value="near_NosP_CTERM"/>
    <property type="match status" value="1"/>
</dbReference>
<name>A0A7X1PJV5_9PSED</name>
<comment type="caution">
    <text evidence="12">The sequence shown here is derived from an EMBL/GenBank/DDBJ whole genome shotgun (WGS) entry which is preliminary data.</text>
</comment>
<dbReference type="Pfam" id="PF02518">
    <property type="entry name" value="HATPase_c"/>
    <property type="match status" value="1"/>
</dbReference>
<evidence type="ECO:0000256" key="5">
    <source>
        <dbReference type="ARBA" id="ARBA00022777"/>
    </source>
</evidence>
<feature type="domain" description="PAS" evidence="10">
    <location>
        <begin position="225"/>
        <end position="264"/>
    </location>
</feature>
<evidence type="ECO:0000259" key="10">
    <source>
        <dbReference type="PROSITE" id="PS50112"/>
    </source>
</evidence>
<dbReference type="NCBIfam" id="NF041831">
    <property type="entry name" value="NO_HK_NahK"/>
    <property type="match status" value="1"/>
</dbReference>
<feature type="modified residue" description="4-aspartylphosphate" evidence="6">
    <location>
        <position position="808"/>
    </location>
</feature>
<keyword evidence="7" id="KW-0175">Coiled coil</keyword>
<dbReference type="GO" id="GO:0005886">
    <property type="term" value="C:plasma membrane"/>
    <property type="evidence" value="ECO:0007669"/>
    <property type="project" value="TreeGrafter"/>
</dbReference>
<protein>
    <recommendedName>
        <fullName evidence="2">histidine kinase</fullName>
        <ecNumber evidence="2">2.7.13.3</ecNumber>
    </recommendedName>
</protein>
<dbReference type="SUPFAM" id="SSF52172">
    <property type="entry name" value="CheY-like"/>
    <property type="match status" value="1"/>
</dbReference>
<evidence type="ECO:0000256" key="4">
    <source>
        <dbReference type="ARBA" id="ARBA00022679"/>
    </source>
</evidence>
<feature type="domain" description="PAC" evidence="11">
    <location>
        <begin position="412"/>
        <end position="464"/>
    </location>
</feature>
<dbReference type="Pfam" id="PF08448">
    <property type="entry name" value="PAS_4"/>
    <property type="match status" value="1"/>
</dbReference>
<dbReference type="Gene3D" id="3.30.450.20">
    <property type="entry name" value="PAS domain"/>
    <property type="match status" value="3"/>
</dbReference>
<organism evidence="12 13">
    <name type="scientific">Pseudomonas piscis</name>
    <dbReference type="NCBI Taxonomy" id="2614538"/>
    <lineage>
        <taxon>Bacteria</taxon>
        <taxon>Pseudomonadati</taxon>
        <taxon>Pseudomonadota</taxon>
        <taxon>Gammaproteobacteria</taxon>
        <taxon>Pseudomonadales</taxon>
        <taxon>Pseudomonadaceae</taxon>
        <taxon>Pseudomonas</taxon>
    </lineage>
</organism>
<feature type="domain" description="Histidine kinase" evidence="8">
    <location>
        <begin position="521"/>
        <end position="734"/>
    </location>
</feature>
<evidence type="ECO:0000259" key="8">
    <source>
        <dbReference type="PROSITE" id="PS50109"/>
    </source>
</evidence>
<dbReference type="InterPro" id="IPR000014">
    <property type="entry name" value="PAS"/>
</dbReference>
<dbReference type="GO" id="GO:0009927">
    <property type="term" value="F:histidine phosphotransfer kinase activity"/>
    <property type="evidence" value="ECO:0007669"/>
    <property type="project" value="TreeGrafter"/>
</dbReference>
<evidence type="ECO:0000259" key="9">
    <source>
        <dbReference type="PROSITE" id="PS50110"/>
    </source>
</evidence>
<dbReference type="PRINTS" id="PR00344">
    <property type="entry name" value="BCTRLSENSOR"/>
</dbReference>
<dbReference type="CDD" id="cd00156">
    <property type="entry name" value="REC"/>
    <property type="match status" value="1"/>
</dbReference>
<dbReference type="CDD" id="cd00082">
    <property type="entry name" value="HisKA"/>
    <property type="match status" value="1"/>
</dbReference>
<dbReference type="SUPFAM" id="SSF55785">
    <property type="entry name" value="PYP-like sensor domain (PAS domain)"/>
    <property type="match status" value="3"/>
</dbReference>
<evidence type="ECO:0000259" key="11">
    <source>
        <dbReference type="PROSITE" id="PS50113"/>
    </source>
</evidence>
<dbReference type="InterPro" id="IPR035965">
    <property type="entry name" value="PAS-like_dom_sf"/>
</dbReference>
<evidence type="ECO:0000256" key="6">
    <source>
        <dbReference type="PROSITE-ProRule" id="PRU00169"/>
    </source>
</evidence>
<keyword evidence="4" id="KW-0808">Transferase</keyword>
<evidence type="ECO:0000313" key="12">
    <source>
        <dbReference type="EMBL" id="MQA53514.1"/>
    </source>
</evidence>
<dbReference type="PROSITE" id="PS50109">
    <property type="entry name" value="HIS_KIN"/>
    <property type="match status" value="1"/>
</dbReference>
<sequence length="886" mass="100058">MACTSTRPSPGSPLPAAELRPVAELQARIDCLQRENRKLRRINDALIERVESGITRGNDPYAAFQHSVVLAEQVRERTDALNQAMAELKAGNHLLSEARLRAETAHQHLIDAIESISDAFVLFDQKQRIVLFNSRFRAFWAHSRVRIMAGMRLAEVRRLLTSTGLFSEEPRSGGDEHLLYRLHNGRWLQVSERPTREGGRVILFTDITEVKHSETQRREQAVAQKSHLLQRAVDNLSQGVAMVNAEGVLELWNRRFLELSGLAPVAAHRLFAEVIGDSELSLLSPDSRDANGRPIHECEQRLSDGRVLEIRTHPLPTGGFVNTFTDITERYRHAEALSESERWIRLITDQVPALIAYLNADLVYEFTNKVYEEWYCWPRGVMLGQSLREVHSEQHYQRLESYIARALAGESVTFEFPETNINHQERYMLRSYVPNRLANGEVVGIFVLIRDITERRRTAEALHQAYQNLELRVRERTAELTTLNQQLLREIEERSRVESRLREAKGEAERANLSKTKFLAAVSHDLLQPLNAARLFTSALLERRDPEASQALVRNVSNSLEDVENLLGTLVDISKLDAGVIKADIAPFVLGELLDNLAAEYAQVARSEGLELHFVACSVLVRSDIQLLARVLRNLLSNAIRYTRQGRVVLGCRRQGRWLSIQVWDSGLGIAAERLEEIFQEFKRGDEQRPDQDRGLGLGLAIVEKIAGILGHRIDVRSWPGRGSVFSVQVPISASAPPPAPYLEGRAAPLERLQGARIWVLDNDAAICAGMRTLLEGWGCQVVTALSEEDLARQVDDYRAEADLLIADYHLDQQRNGIDAVARINARRALAIPAMMITANYSNDLKQQLRELGHTLMHKPVRPMKLKTAISHLIKQRQASSCKPRA</sequence>
<dbReference type="Gene3D" id="3.40.50.2300">
    <property type="match status" value="1"/>
</dbReference>
<dbReference type="GO" id="GO:0000155">
    <property type="term" value="F:phosphorelay sensor kinase activity"/>
    <property type="evidence" value="ECO:0007669"/>
    <property type="project" value="InterPro"/>
</dbReference>
<dbReference type="InterPro" id="IPR036097">
    <property type="entry name" value="HisK_dim/P_sf"/>
</dbReference>
<dbReference type="Pfam" id="PF00072">
    <property type="entry name" value="Response_reg"/>
    <property type="match status" value="1"/>
</dbReference>
<dbReference type="NCBIfam" id="TIGR00229">
    <property type="entry name" value="sensory_box"/>
    <property type="match status" value="1"/>
</dbReference>
<dbReference type="InterPro" id="IPR003594">
    <property type="entry name" value="HATPase_dom"/>
</dbReference>
<dbReference type="AlphaFoldDB" id="A0A7X1PJV5"/>
<dbReference type="Proteomes" id="UP000486534">
    <property type="component" value="Unassembled WGS sequence"/>
</dbReference>
<dbReference type="PROSITE" id="PS50112">
    <property type="entry name" value="PAS"/>
    <property type="match status" value="1"/>
</dbReference>
<dbReference type="InterPro" id="IPR011006">
    <property type="entry name" value="CheY-like_superfamily"/>
</dbReference>
<dbReference type="RefSeq" id="WP_152897202.1">
    <property type="nucleotide sequence ID" value="NZ_WHUV01000001.1"/>
</dbReference>
<dbReference type="PANTHER" id="PTHR43047:SF9">
    <property type="entry name" value="HISTIDINE KINASE"/>
    <property type="match status" value="1"/>
</dbReference>
<dbReference type="SMART" id="SM00448">
    <property type="entry name" value="REC"/>
    <property type="match status" value="1"/>
</dbReference>
<dbReference type="FunFam" id="3.30.565.10:FF:000049">
    <property type="entry name" value="Two-component sensor histidine kinase"/>
    <property type="match status" value="1"/>
</dbReference>
<feature type="coiled-coil region" evidence="7">
    <location>
        <begin position="22"/>
        <end position="91"/>
    </location>
</feature>
<dbReference type="SMART" id="SM00387">
    <property type="entry name" value="HATPase_c"/>
    <property type="match status" value="1"/>
</dbReference>
<reference evidence="12 13" key="1">
    <citation type="submission" date="2019-10" db="EMBL/GenBank/DDBJ databases">
        <title>Pseudomonas dajingensis sp. nov., isolated from the profound head ulcers of farmed Murray cod (Maccullochella peelii peelii).</title>
        <authorList>
            <person name="Liu Y."/>
        </authorList>
    </citation>
    <scope>NUCLEOTIDE SEQUENCE [LARGE SCALE GENOMIC DNA]</scope>
    <source>
        <strain evidence="12 13">MC042</strain>
    </source>
</reference>
<dbReference type="InterPro" id="IPR003661">
    <property type="entry name" value="HisK_dim/P_dom"/>
</dbReference>
<dbReference type="Pfam" id="PF12860">
    <property type="entry name" value="PAS_7"/>
    <property type="match status" value="2"/>
</dbReference>
<dbReference type="FunFam" id="1.10.287.130:FF:000081">
    <property type="entry name" value="Hybrid sensor histidine kinase/response regulator"/>
    <property type="match status" value="1"/>
</dbReference>
<evidence type="ECO:0000256" key="3">
    <source>
        <dbReference type="ARBA" id="ARBA00022553"/>
    </source>
</evidence>